<feature type="domain" description="RNA polymerase sigma factor 70 region 4 type 2" evidence="2">
    <location>
        <begin position="120"/>
        <end position="170"/>
    </location>
</feature>
<sequence>MGTADTLRAVETVWRIESARLIAGLARLTRDLSLAEELAQEALEAALRQWPSDGVPRNPGAWLMATGKRRAIDGFRRSRMIDEKHRALAWEADPVDASVEDGIVEAIDDDIGDELLALIFTACHPVLSTEARVALTLKLIGGLSTGEIASAFLTSETTIAQRIVRAKRTLARGDVTYEVPRGVERDARLSSVLEVLYLIFSEGYAPATEDAWTRPALCDEAMRLGRILAGLAPDDAEVHGLLALMELQASRLPTRIGRDGAPILLLDQDRGRWDRVLIQHGLKALAVAERLQSPAGPYTLQAGIAACHARAPTPEATDWAGIAARYDDLYRAMPSPVIDLNRAVAKAMAFGPAVGLVLVDGIIAEGSLNDYHLLFSVRGEFLTRLGRNDEAQGALLKAAGLARSDRERKLMEERAAALG</sequence>
<reference evidence="4" key="1">
    <citation type="submission" date="2015-10" db="EMBL/GenBank/DDBJ databases">
        <authorList>
            <person name="Gilbert D.G."/>
        </authorList>
    </citation>
    <scope>NUCLEOTIDE SEQUENCE</scope>
</reference>
<dbReference type="InterPro" id="IPR013324">
    <property type="entry name" value="RNA_pol_sigma_r3/r4-like"/>
</dbReference>
<dbReference type="InterPro" id="IPR007627">
    <property type="entry name" value="RNA_pol_sigma70_r2"/>
</dbReference>
<dbReference type="SUPFAM" id="SSF88946">
    <property type="entry name" value="Sigma2 domain of RNA polymerase sigma factors"/>
    <property type="match status" value="1"/>
</dbReference>
<dbReference type="AlphaFoldDB" id="A0A161K0F7"/>
<name>A0A161K0F7_9ZZZZ</name>
<dbReference type="Pfam" id="PF20239">
    <property type="entry name" value="DUF6596"/>
    <property type="match status" value="1"/>
</dbReference>
<protein>
    <submittedName>
        <fullName evidence="4">RNA polymerase sigma-70 factor, ECF subfamily</fullName>
    </submittedName>
</protein>
<dbReference type="InterPro" id="IPR013325">
    <property type="entry name" value="RNA_pol_sigma_r2"/>
</dbReference>
<dbReference type="GO" id="GO:0016987">
    <property type="term" value="F:sigma factor activity"/>
    <property type="evidence" value="ECO:0007669"/>
    <property type="project" value="InterPro"/>
</dbReference>
<dbReference type="PANTHER" id="PTHR47756">
    <property type="entry name" value="BLL6612 PROTEIN-RELATED"/>
    <property type="match status" value="1"/>
</dbReference>
<dbReference type="Pfam" id="PF04542">
    <property type="entry name" value="Sigma70_r2"/>
    <property type="match status" value="1"/>
</dbReference>
<evidence type="ECO:0000259" key="3">
    <source>
        <dbReference type="Pfam" id="PF20239"/>
    </source>
</evidence>
<dbReference type="SUPFAM" id="SSF88659">
    <property type="entry name" value="Sigma3 and sigma4 domains of RNA polymerase sigma factors"/>
    <property type="match status" value="1"/>
</dbReference>
<dbReference type="EMBL" id="CZQE01000103">
    <property type="protein sequence ID" value="CUS44016.1"/>
    <property type="molecule type" value="Genomic_DNA"/>
</dbReference>
<dbReference type="PANTHER" id="PTHR47756:SF1">
    <property type="entry name" value="BLL0085 PROTEIN"/>
    <property type="match status" value="1"/>
</dbReference>
<dbReference type="Pfam" id="PF08281">
    <property type="entry name" value="Sigma70_r4_2"/>
    <property type="match status" value="1"/>
</dbReference>
<dbReference type="InterPro" id="IPR046531">
    <property type="entry name" value="DUF6596"/>
</dbReference>
<evidence type="ECO:0000313" key="4">
    <source>
        <dbReference type="EMBL" id="CUS44016.1"/>
    </source>
</evidence>
<dbReference type="InterPro" id="IPR036388">
    <property type="entry name" value="WH-like_DNA-bd_sf"/>
</dbReference>
<dbReference type="GO" id="GO:0003677">
    <property type="term" value="F:DNA binding"/>
    <property type="evidence" value="ECO:0007669"/>
    <property type="project" value="InterPro"/>
</dbReference>
<accession>A0A161K0F7</accession>
<dbReference type="InterPro" id="IPR013249">
    <property type="entry name" value="RNA_pol_sigma70_r4_t2"/>
</dbReference>
<evidence type="ECO:0000259" key="2">
    <source>
        <dbReference type="Pfam" id="PF08281"/>
    </source>
</evidence>
<proteinExistence type="predicted"/>
<dbReference type="Gene3D" id="1.10.10.10">
    <property type="entry name" value="Winged helix-like DNA-binding domain superfamily/Winged helix DNA-binding domain"/>
    <property type="match status" value="1"/>
</dbReference>
<organism evidence="4">
    <name type="scientific">hydrothermal vent metagenome</name>
    <dbReference type="NCBI Taxonomy" id="652676"/>
    <lineage>
        <taxon>unclassified sequences</taxon>
        <taxon>metagenomes</taxon>
        <taxon>ecological metagenomes</taxon>
    </lineage>
</organism>
<evidence type="ECO:0000259" key="1">
    <source>
        <dbReference type="Pfam" id="PF04542"/>
    </source>
</evidence>
<dbReference type="Gene3D" id="1.10.1740.10">
    <property type="match status" value="1"/>
</dbReference>
<feature type="domain" description="DUF6596" evidence="3">
    <location>
        <begin position="188"/>
        <end position="287"/>
    </location>
</feature>
<gene>
    <name evidence="4" type="ORF">MGWOODY_Smn2690</name>
</gene>
<feature type="domain" description="RNA polymerase sigma-70 region 2" evidence="1">
    <location>
        <begin position="21"/>
        <end position="79"/>
    </location>
</feature>
<dbReference type="GO" id="GO:0006352">
    <property type="term" value="P:DNA-templated transcription initiation"/>
    <property type="evidence" value="ECO:0007669"/>
    <property type="project" value="InterPro"/>
</dbReference>